<keyword evidence="3" id="KW-1185">Reference proteome</keyword>
<feature type="domain" description="Amine oxidase" evidence="1">
    <location>
        <begin position="14"/>
        <end position="490"/>
    </location>
</feature>
<proteinExistence type="predicted"/>
<organism evidence="2 3">
    <name type="scientific">Levilinea saccharolytica</name>
    <dbReference type="NCBI Taxonomy" id="229921"/>
    <lineage>
        <taxon>Bacteria</taxon>
        <taxon>Bacillati</taxon>
        <taxon>Chloroflexota</taxon>
        <taxon>Anaerolineae</taxon>
        <taxon>Anaerolineales</taxon>
        <taxon>Anaerolineaceae</taxon>
        <taxon>Levilinea</taxon>
    </lineage>
</organism>
<dbReference type="PROSITE" id="PS51257">
    <property type="entry name" value="PROKAR_LIPOPROTEIN"/>
    <property type="match status" value="1"/>
</dbReference>
<dbReference type="OrthoDB" id="9814556at2"/>
<reference evidence="2 3" key="1">
    <citation type="submission" date="2015-07" db="EMBL/GenBank/DDBJ databases">
        <title>Genome sequence of Levilinea saccharolytica DSM 16555.</title>
        <authorList>
            <person name="Hemp J."/>
            <person name="Ward L.M."/>
            <person name="Pace L.A."/>
            <person name="Fischer W.W."/>
        </authorList>
    </citation>
    <scope>NUCLEOTIDE SEQUENCE [LARGE SCALE GENOMIC DNA]</scope>
    <source>
        <strain evidence="2 3">KIBI-1</strain>
    </source>
</reference>
<dbReference type="PANTHER" id="PTHR43734:SF1">
    <property type="entry name" value="PHYTOENE DESATURASE"/>
    <property type="match status" value="1"/>
</dbReference>
<protein>
    <submittedName>
        <fullName evidence="2">Phytoene dehydrogenase</fullName>
    </submittedName>
</protein>
<dbReference type="InterPro" id="IPR036188">
    <property type="entry name" value="FAD/NAD-bd_sf"/>
</dbReference>
<dbReference type="GO" id="GO:0016491">
    <property type="term" value="F:oxidoreductase activity"/>
    <property type="evidence" value="ECO:0007669"/>
    <property type="project" value="InterPro"/>
</dbReference>
<accession>A0A0P6XD57</accession>
<sequence length="506" mass="56631">MAAQKEIIIIGGGIAGLAAGCYAQMNGYRSQIFELHTLPGGLCTAWERKQYVFDGCIHYLFGSGPGQPFHRVWQELGALEGRRVIDHEELLRVRAADGRTLVAYADPDRLEEHMQALSPADGRLIHAFTDAVRTFRKFDMSLLQQEPRESWGPNEWRALGMKMLPFVPPMLRFGMHSAEEFAARFKDPFLRQAAAQMFSWPEIPMTAGLSLLACMANGNAGFPQGASLDFARAIERRYLALGGQIHYNAAVEKILVEEDAAVGVRLYNDEEYRADYVISAADGHNTLFEMLGGQYLTRQLKKFYDGSFPLHSQIQVSLGVNRDLSGEPHWAVHLLDQPVTIAAEERSLLGIKNYCFDPSLAPEGKSVVVVMLRIHYGYWQRIYGHRLYDSEQDQVADQVIEQLERFYPGIGGQVEMVDVATPLSYERYTGNWQGSSCGWLLTKRTMPLMILGMRKTLPGLKNFWMAGQWVEPGGSVPVVAMSGRLAVQSICRQDGKAFQTQIVGEA</sequence>
<dbReference type="PATRIC" id="fig|229921.5.peg.1431"/>
<dbReference type="InterPro" id="IPR002937">
    <property type="entry name" value="Amino_oxidase"/>
</dbReference>
<dbReference type="EMBL" id="LGCM01000039">
    <property type="protein sequence ID" value="KPL80672.1"/>
    <property type="molecule type" value="Genomic_DNA"/>
</dbReference>
<evidence type="ECO:0000313" key="2">
    <source>
        <dbReference type="EMBL" id="KPL80672.1"/>
    </source>
</evidence>
<dbReference type="Pfam" id="PF01593">
    <property type="entry name" value="Amino_oxidase"/>
    <property type="match status" value="1"/>
</dbReference>
<dbReference type="Proteomes" id="UP000050501">
    <property type="component" value="Unassembled WGS sequence"/>
</dbReference>
<dbReference type="STRING" id="229921.ADN01_11060"/>
<dbReference type="SUPFAM" id="SSF51905">
    <property type="entry name" value="FAD/NAD(P)-binding domain"/>
    <property type="match status" value="1"/>
</dbReference>
<evidence type="ECO:0000313" key="3">
    <source>
        <dbReference type="Proteomes" id="UP000050501"/>
    </source>
</evidence>
<dbReference type="PANTHER" id="PTHR43734">
    <property type="entry name" value="PHYTOENE DESATURASE"/>
    <property type="match status" value="1"/>
</dbReference>
<evidence type="ECO:0000259" key="1">
    <source>
        <dbReference type="Pfam" id="PF01593"/>
    </source>
</evidence>
<dbReference type="Gene3D" id="3.50.50.60">
    <property type="entry name" value="FAD/NAD(P)-binding domain"/>
    <property type="match status" value="2"/>
</dbReference>
<dbReference type="RefSeq" id="WP_062417718.1">
    <property type="nucleotide sequence ID" value="NZ_DF967974.1"/>
</dbReference>
<name>A0A0P6XD57_9CHLR</name>
<dbReference type="AlphaFoldDB" id="A0A0P6XD57"/>
<comment type="caution">
    <text evidence="2">The sequence shown here is derived from an EMBL/GenBank/DDBJ whole genome shotgun (WGS) entry which is preliminary data.</text>
</comment>
<gene>
    <name evidence="2" type="ORF">ADN01_11060</name>
</gene>